<dbReference type="PANTHER" id="PTHR43761:SF1">
    <property type="entry name" value="D-ISOMER SPECIFIC 2-HYDROXYACID DEHYDROGENASE CATALYTIC DOMAIN-CONTAINING PROTEIN-RELATED"/>
    <property type="match status" value="1"/>
</dbReference>
<evidence type="ECO:0000259" key="6">
    <source>
        <dbReference type="Pfam" id="PF02826"/>
    </source>
</evidence>
<feature type="domain" description="D-isomer specific 2-hydroxyacid dehydrogenase NAD-binding" evidence="6">
    <location>
        <begin position="110"/>
        <end position="289"/>
    </location>
</feature>
<feature type="domain" description="D-isomer specific 2-hydroxyacid dehydrogenase catalytic" evidence="5">
    <location>
        <begin position="29"/>
        <end position="317"/>
    </location>
</feature>
<dbReference type="AlphaFoldDB" id="B8GQ92"/>
<organism evidence="7 8">
    <name type="scientific">Thioalkalivibrio sulfidiphilus (strain HL-EbGR7)</name>
    <dbReference type="NCBI Taxonomy" id="396588"/>
    <lineage>
        <taxon>Bacteria</taxon>
        <taxon>Pseudomonadati</taxon>
        <taxon>Pseudomonadota</taxon>
        <taxon>Gammaproteobacteria</taxon>
        <taxon>Chromatiales</taxon>
        <taxon>Ectothiorhodospiraceae</taxon>
        <taxon>Thioalkalivibrio</taxon>
    </lineage>
</organism>
<protein>
    <submittedName>
        <fullName evidence="7">Glycerate dehydrogenase</fullName>
    </submittedName>
</protein>
<dbReference type="Pfam" id="PF00389">
    <property type="entry name" value="2-Hacid_dh"/>
    <property type="match status" value="1"/>
</dbReference>
<dbReference type="RefSeq" id="WP_012637770.1">
    <property type="nucleotide sequence ID" value="NC_011901.1"/>
</dbReference>
<dbReference type="InterPro" id="IPR029753">
    <property type="entry name" value="D-isomer_DH_CS"/>
</dbReference>
<comment type="similarity">
    <text evidence="1 4">Belongs to the D-isomer specific 2-hydroxyacid dehydrogenase family.</text>
</comment>
<proteinExistence type="inferred from homology"/>
<dbReference type="Gene3D" id="3.40.50.720">
    <property type="entry name" value="NAD(P)-binding Rossmann-like Domain"/>
    <property type="match status" value="2"/>
</dbReference>
<dbReference type="SUPFAM" id="SSF52283">
    <property type="entry name" value="Formate/glycerate dehydrogenase catalytic domain-like"/>
    <property type="match status" value="1"/>
</dbReference>
<reference evidence="7 8" key="1">
    <citation type="journal article" date="2011" name="Stand. Genomic Sci.">
        <title>Complete genome sequence of 'Thioalkalivibrio sulfidophilus' HL-EbGr7.</title>
        <authorList>
            <person name="Muyzer G."/>
            <person name="Sorokin D.Y."/>
            <person name="Mavromatis K."/>
            <person name="Lapidus A."/>
            <person name="Clum A."/>
            <person name="Ivanova N."/>
            <person name="Pati A."/>
            <person name="d'Haeseleer P."/>
            <person name="Woyke T."/>
            <person name="Kyrpides N.C."/>
        </authorList>
    </citation>
    <scope>NUCLEOTIDE SEQUENCE [LARGE SCALE GENOMIC DNA]</scope>
    <source>
        <strain evidence="7 8">HL-EbGR7</strain>
    </source>
</reference>
<evidence type="ECO:0000256" key="4">
    <source>
        <dbReference type="RuleBase" id="RU003719"/>
    </source>
</evidence>
<dbReference type="InterPro" id="IPR050418">
    <property type="entry name" value="D-iso_2-hydroxyacid_DH_PdxB"/>
</dbReference>
<dbReference type="Proteomes" id="UP000002383">
    <property type="component" value="Chromosome"/>
</dbReference>
<dbReference type="PROSITE" id="PS00671">
    <property type="entry name" value="D_2_HYDROXYACID_DH_3"/>
    <property type="match status" value="1"/>
</dbReference>
<dbReference type="SUPFAM" id="SSF51735">
    <property type="entry name" value="NAD(P)-binding Rossmann-fold domains"/>
    <property type="match status" value="1"/>
</dbReference>
<dbReference type="PROSITE" id="PS00670">
    <property type="entry name" value="D_2_HYDROXYACID_DH_2"/>
    <property type="match status" value="1"/>
</dbReference>
<dbReference type="CDD" id="cd12162">
    <property type="entry name" value="2-Hacid_dh_4"/>
    <property type="match status" value="1"/>
</dbReference>
<evidence type="ECO:0000313" key="7">
    <source>
        <dbReference type="EMBL" id="ACL72287.1"/>
    </source>
</evidence>
<dbReference type="GO" id="GO:0051287">
    <property type="term" value="F:NAD binding"/>
    <property type="evidence" value="ECO:0007669"/>
    <property type="project" value="InterPro"/>
</dbReference>
<dbReference type="Pfam" id="PF02826">
    <property type="entry name" value="2-Hacid_dh_C"/>
    <property type="match status" value="1"/>
</dbReference>
<keyword evidence="2 4" id="KW-0560">Oxidoreductase</keyword>
<keyword evidence="3" id="KW-0520">NAD</keyword>
<dbReference type="PANTHER" id="PTHR43761">
    <property type="entry name" value="D-ISOMER SPECIFIC 2-HYDROXYACID DEHYDROGENASE FAMILY PROTEIN (AFU_ORTHOLOGUE AFUA_1G13630)"/>
    <property type="match status" value="1"/>
</dbReference>
<dbReference type="GO" id="GO:0016616">
    <property type="term" value="F:oxidoreductase activity, acting on the CH-OH group of donors, NAD or NADP as acceptor"/>
    <property type="evidence" value="ECO:0007669"/>
    <property type="project" value="InterPro"/>
</dbReference>
<dbReference type="InterPro" id="IPR036291">
    <property type="entry name" value="NAD(P)-bd_dom_sf"/>
</dbReference>
<dbReference type="KEGG" id="tgr:Tgr7_1201"/>
<evidence type="ECO:0000313" key="8">
    <source>
        <dbReference type="Proteomes" id="UP000002383"/>
    </source>
</evidence>
<dbReference type="InterPro" id="IPR006139">
    <property type="entry name" value="D-isomer_2_OHA_DH_cat_dom"/>
</dbReference>
<accession>B8GQ92</accession>
<dbReference type="NCBIfam" id="NF005069">
    <property type="entry name" value="PRK06487.1"/>
    <property type="match status" value="1"/>
</dbReference>
<dbReference type="eggNOG" id="COG1052">
    <property type="taxonomic scope" value="Bacteria"/>
</dbReference>
<name>B8GQ92_THISH</name>
<evidence type="ECO:0000256" key="1">
    <source>
        <dbReference type="ARBA" id="ARBA00005854"/>
    </source>
</evidence>
<dbReference type="OrthoDB" id="9805416at2"/>
<dbReference type="EMBL" id="CP001339">
    <property type="protein sequence ID" value="ACL72287.1"/>
    <property type="molecule type" value="Genomic_DNA"/>
</dbReference>
<dbReference type="HOGENOM" id="CLU_019796_1_3_6"/>
<dbReference type="InterPro" id="IPR006140">
    <property type="entry name" value="D-isomer_DH_NAD-bd"/>
</dbReference>
<gene>
    <name evidence="7" type="ordered locus">Tgr7_1201</name>
</gene>
<keyword evidence="8" id="KW-1185">Reference proteome</keyword>
<evidence type="ECO:0000256" key="3">
    <source>
        <dbReference type="ARBA" id="ARBA00023027"/>
    </source>
</evidence>
<dbReference type="STRING" id="396588.Tgr7_1201"/>
<sequence>MIQHGVLLDLETMDRDDLDLAALRAALPHWDIHAYTETDEVPARIARAQVVVTNKVVVNRAAMDAAPELKLICVAATGTNNVDLEAARERGITVCNVRDYGTASVVQHVFTLILALTTRLGDYQRDVARGLWQDSRQFCLLDHPIRELSGLTLGIVGYGVLGQAVARTAECFGLRVIVADSLVSPGSDADRLPLGRVLAESDILSLHCPLTDQTRHLIDARALAAMKADALLINAARGAVVDNAALADALRRGVIGGAGIDVLDQEPPPADHPLLAPDIPNLIVTPHIAWAAREARQRVIDQVTDNIQAYLAGAPRRTV</sequence>
<evidence type="ECO:0000256" key="2">
    <source>
        <dbReference type="ARBA" id="ARBA00023002"/>
    </source>
</evidence>
<evidence type="ECO:0000259" key="5">
    <source>
        <dbReference type="Pfam" id="PF00389"/>
    </source>
</evidence>